<organism evidence="3 4">
    <name type="scientific">Mycolicibacterium obuense</name>
    <dbReference type="NCBI Taxonomy" id="1807"/>
    <lineage>
        <taxon>Bacteria</taxon>
        <taxon>Bacillati</taxon>
        <taxon>Actinomycetota</taxon>
        <taxon>Actinomycetes</taxon>
        <taxon>Mycobacteriales</taxon>
        <taxon>Mycobacteriaceae</taxon>
        <taxon>Mycolicibacterium</taxon>
    </lineage>
</organism>
<dbReference type="CDD" id="cd01097">
    <property type="entry name" value="Tetrahydromethanopterin_reductase"/>
    <property type="match status" value="1"/>
</dbReference>
<proteinExistence type="predicted"/>
<evidence type="ECO:0000256" key="1">
    <source>
        <dbReference type="ARBA" id="ARBA00023002"/>
    </source>
</evidence>
<keyword evidence="1 3" id="KW-0560">Oxidoreductase</keyword>
<gene>
    <name evidence="3" type="ORF">MOBUDSM44075_02299</name>
</gene>
<dbReference type="EMBL" id="JYNU01000013">
    <property type="protein sequence ID" value="KMO76307.1"/>
    <property type="molecule type" value="Genomic_DNA"/>
</dbReference>
<dbReference type="Proteomes" id="UP000036313">
    <property type="component" value="Unassembled WGS sequence"/>
</dbReference>
<evidence type="ECO:0000313" key="3">
    <source>
        <dbReference type="EMBL" id="KMO76307.1"/>
    </source>
</evidence>
<reference evidence="3 4" key="1">
    <citation type="journal article" date="2015" name="Genome Biol. Evol.">
        <title>Characterization of Three Mycobacterium spp. with Potential Use in Bioremediation by Genome Sequencing and Comparative Genomics.</title>
        <authorList>
            <person name="Das S."/>
            <person name="Pettersson B.M."/>
            <person name="Behra P.R."/>
            <person name="Ramesh M."/>
            <person name="Dasgupta S."/>
            <person name="Bhattacharya A."/>
            <person name="Kirsebom L.A."/>
        </authorList>
    </citation>
    <scope>NUCLEOTIDE SEQUENCE [LARGE SCALE GENOMIC DNA]</scope>
    <source>
        <strain evidence="3 4">DSM 44075</strain>
    </source>
</reference>
<feature type="domain" description="Luciferase-like" evidence="2">
    <location>
        <begin position="18"/>
        <end position="328"/>
    </location>
</feature>
<comment type="caution">
    <text evidence="3">The sequence shown here is derived from an EMBL/GenBank/DDBJ whole genome shotgun (WGS) entry which is preliminary data.</text>
</comment>
<accession>A0A0J6W3S0</accession>
<dbReference type="GO" id="GO:0016705">
    <property type="term" value="F:oxidoreductase activity, acting on paired donors, with incorporation or reduction of molecular oxygen"/>
    <property type="evidence" value="ECO:0007669"/>
    <property type="project" value="InterPro"/>
</dbReference>
<dbReference type="NCBIfam" id="TIGR03857">
    <property type="entry name" value="F420_MSMEG_2249"/>
    <property type="match status" value="1"/>
</dbReference>
<dbReference type="EC" id="1.2.-.-" evidence="3"/>
<sequence>MTDRMPEIGFYTLAGQANWPRDLIAEIRDAERLGIGECFISERFSTKEAATVSGAVGAVSEQIEITTAATNHNTRHPIITAAFATTMHRLTAGRFTLGIGRGVAPLQHAFGLSEITTAQMEDFAHLMRRLFRGETIVGYDGPLGRYPALRLDPDFDEAVKLGVVAFGPRTLALAGRAFDKVILHTFFADETLTRCVKTVKDAAEAAGRDPSSVKVWSCLATIGDHLDEETRLRKTVGRLATYLQGYGDLMVATNRWDPLVLKRFRDDPVVREFHTAAGLRVIDSPATPVEQLEHIAGLLPAEWLAAAATGTPQQCAATIRRQLDLGADGVILHGASPAELEPILPAYRDVRPEERPCP</sequence>
<dbReference type="PATRIC" id="fig|1807.14.peg.2320"/>
<dbReference type="Gene3D" id="3.20.20.30">
    <property type="entry name" value="Luciferase-like domain"/>
    <property type="match status" value="1"/>
</dbReference>
<dbReference type="InterPro" id="IPR011251">
    <property type="entry name" value="Luciferase-like_dom"/>
</dbReference>
<evidence type="ECO:0000259" key="2">
    <source>
        <dbReference type="Pfam" id="PF00296"/>
    </source>
</evidence>
<evidence type="ECO:0000313" key="4">
    <source>
        <dbReference type="Proteomes" id="UP000036313"/>
    </source>
</evidence>
<protein>
    <submittedName>
        <fullName evidence="3">Phthiodiolone/phenolphthiodiolone dimycocerosates ketoreductase</fullName>
        <ecNumber evidence="3">1.2.-.-</ecNumber>
    </submittedName>
</protein>
<dbReference type="InterPro" id="IPR022378">
    <property type="entry name" value="F420_OxRdatse_MSMEG2249_pred"/>
</dbReference>
<dbReference type="InterPro" id="IPR036661">
    <property type="entry name" value="Luciferase-like_sf"/>
</dbReference>
<dbReference type="SUPFAM" id="SSF51679">
    <property type="entry name" value="Bacterial luciferase-like"/>
    <property type="match status" value="1"/>
</dbReference>
<dbReference type="RefSeq" id="WP_048423179.1">
    <property type="nucleotide sequence ID" value="NZ_JYNU01000013.1"/>
</dbReference>
<name>A0A0J6W3S0_9MYCO</name>
<dbReference type="AlphaFoldDB" id="A0A0J6W3S0"/>
<dbReference type="InterPro" id="IPR050564">
    <property type="entry name" value="F420-G6PD/mer"/>
</dbReference>
<dbReference type="PANTHER" id="PTHR43244">
    <property type="match status" value="1"/>
</dbReference>
<dbReference type="Pfam" id="PF00296">
    <property type="entry name" value="Bac_luciferase"/>
    <property type="match status" value="1"/>
</dbReference>
<dbReference type="PANTHER" id="PTHR43244:SF1">
    <property type="entry name" value="5,10-METHYLENETETRAHYDROMETHANOPTERIN REDUCTASE"/>
    <property type="match status" value="1"/>
</dbReference>